<name>A0A174UQF2_BACT4</name>
<evidence type="ECO:0000313" key="1">
    <source>
        <dbReference type="EMBL" id="CUQ23101.1"/>
    </source>
</evidence>
<reference evidence="1 2" key="1">
    <citation type="submission" date="2015-09" db="EMBL/GenBank/DDBJ databases">
        <authorList>
            <consortium name="Pathogen Informatics"/>
        </authorList>
    </citation>
    <scope>NUCLEOTIDE SEQUENCE [LARGE SCALE GENOMIC DNA]</scope>
    <source>
        <strain evidence="1 2">2789STDY5834945</strain>
    </source>
</reference>
<gene>
    <name evidence="1" type="ORF">ERS852557_03091</name>
</gene>
<proteinExistence type="predicted"/>
<sequence>MKRYNLSQIMKDAHRLYNNEYQRKGRSWGECLQAAWRWAKDAVKVRAEKEAKLQAMIEASWAAHNERKNQPAQPDSLTWDDCYNSNSKGYMGSQYCGD</sequence>
<accession>A0A174UQF2</accession>
<dbReference type="Proteomes" id="UP000095541">
    <property type="component" value="Unassembled WGS sequence"/>
</dbReference>
<organism evidence="1 2">
    <name type="scientific">Bacteroides thetaiotaomicron</name>
    <dbReference type="NCBI Taxonomy" id="818"/>
    <lineage>
        <taxon>Bacteria</taxon>
        <taxon>Pseudomonadati</taxon>
        <taxon>Bacteroidota</taxon>
        <taxon>Bacteroidia</taxon>
        <taxon>Bacteroidales</taxon>
        <taxon>Bacteroidaceae</taxon>
        <taxon>Bacteroides</taxon>
    </lineage>
</organism>
<dbReference type="EMBL" id="CZBI01000004">
    <property type="protein sequence ID" value="CUQ23101.1"/>
    <property type="molecule type" value="Genomic_DNA"/>
</dbReference>
<dbReference type="RefSeq" id="WP_055219888.1">
    <property type="nucleotide sequence ID" value="NZ_CZBI01000004.1"/>
</dbReference>
<protein>
    <submittedName>
        <fullName evidence="1">Uncharacterized protein</fullName>
    </submittedName>
</protein>
<evidence type="ECO:0000313" key="2">
    <source>
        <dbReference type="Proteomes" id="UP000095541"/>
    </source>
</evidence>
<dbReference type="AlphaFoldDB" id="A0A174UQF2"/>